<dbReference type="PANTHER" id="PTHR43943:SF2">
    <property type="entry name" value="DEHYDROGENASE_REDUCTASE 4"/>
    <property type="match status" value="1"/>
</dbReference>
<dbReference type="InterPro" id="IPR036291">
    <property type="entry name" value="NAD(P)-bd_dom_sf"/>
</dbReference>
<protein>
    <submittedName>
        <fullName evidence="2">Dehydrogenase/reductase SDR family member 4</fullName>
    </submittedName>
</protein>
<dbReference type="Gene3D" id="3.40.50.720">
    <property type="entry name" value="NAD(P)-binding Rossmann-like Domain"/>
    <property type="match status" value="1"/>
</dbReference>
<evidence type="ECO:0000313" key="3">
    <source>
        <dbReference type="Proteomes" id="UP000230750"/>
    </source>
</evidence>
<comment type="caution">
    <text evidence="2">The sequence shown here is derived from an EMBL/GenBank/DDBJ whole genome shotgun (WGS) entry which is preliminary data.</text>
</comment>
<evidence type="ECO:0000313" key="2">
    <source>
        <dbReference type="EMBL" id="PIK34671.1"/>
    </source>
</evidence>
<keyword evidence="3" id="KW-1185">Reference proteome</keyword>
<accession>A0A2G8JFZ6</accession>
<organism evidence="2 3">
    <name type="scientific">Stichopus japonicus</name>
    <name type="common">Sea cucumber</name>
    <dbReference type="NCBI Taxonomy" id="307972"/>
    <lineage>
        <taxon>Eukaryota</taxon>
        <taxon>Metazoa</taxon>
        <taxon>Echinodermata</taxon>
        <taxon>Eleutherozoa</taxon>
        <taxon>Echinozoa</taxon>
        <taxon>Holothuroidea</taxon>
        <taxon>Aspidochirotacea</taxon>
        <taxon>Aspidochirotida</taxon>
        <taxon>Stichopodidae</taxon>
        <taxon>Apostichopus</taxon>
    </lineage>
</organism>
<proteinExistence type="inferred from homology"/>
<reference evidence="2 3" key="1">
    <citation type="journal article" date="2017" name="PLoS Biol.">
        <title>The sea cucumber genome provides insights into morphological evolution and visceral regeneration.</title>
        <authorList>
            <person name="Zhang X."/>
            <person name="Sun L."/>
            <person name="Yuan J."/>
            <person name="Sun Y."/>
            <person name="Gao Y."/>
            <person name="Zhang L."/>
            <person name="Li S."/>
            <person name="Dai H."/>
            <person name="Hamel J.F."/>
            <person name="Liu C."/>
            <person name="Yu Y."/>
            <person name="Liu S."/>
            <person name="Lin W."/>
            <person name="Guo K."/>
            <person name="Jin S."/>
            <person name="Xu P."/>
            <person name="Storey K.B."/>
            <person name="Huan P."/>
            <person name="Zhang T."/>
            <person name="Zhou Y."/>
            <person name="Zhang J."/>
            <person name="Lin C."/>
            <person name="Li X."/>
            <person name="Xing L."/>
            <person name="Huo D."/>
            <person name="Sun M."/>
            <person name="Wang L."/>
            <person name="Mercier A."/>
            <person name="Li F."/>
            <person name="Yang H."/>
            <person name="Xiang J."/>
        </authorList>
    </citation>
    <scope>NUCLEOTIDE SEQUENCE [LARGE SCALE GENOMIC DNA]</scope>
    <source>
        <strain evidence="2">Shaxun</strain>
        <tissue evidence="2">Muscle</tissue>
    </source>
</reference>
<dbReference type="InterPro" id="IPR002347">
    <property type="entry name" value="SDR_fam"/>
</dbReference>
<gene>
    <name evidence="2" type="ORF">BSL78_28503</name>
</gene>
<dbReference type="Proteomes" id="UP000230750">
    <property type="component" value="Unassembled WGS sequence"/>
</dbReference>
<comment type="similarity">
    <text evidence="1">Belongs to the short-chain dehydrogenases/reductases (SDR) family.</text>
</comment>
<name>A0A2G8JFZ6_STIJA</name>
<dbReference type="AlphaFoldDB" id="A0A2G8JFZ6"/>
<evidence type="ECO:0000256" key="1">
    <source>
        <dbReference type="ARBA" id="ARBA00006484"/>
    </source>
</evidence>
<dbReference type="EMBL" id="MRZV01002108">
    <property type="protein sequence ID" value="PIK34671.1"/>
    <property type="molecule type" value="Genomic_DNA"/>
</dbReference>
<dbReference type="STRING" id="307972.A0A2G8JFZ6"/>
<dbReference type="SUPFAM" id="SSF51735">
    <property type="entry name" value="NAD(P)-binding Rossmann-fold domains"/>
    <property type="match status" value="1"/>
</dbReference>
<dbReference type="Pfam" id="PF13561">
    <property type="entry name" value="adh_short_C2"/>
    <property type="match status" value="1"/>
</dbReference>
<sequence>MSSSPFSFTLYSGIIIPLYPVLNYTVPTFSSSCQEDCIFCGGSIVTNGTAAGSDVGMAFIGADIRLYTVSKFTLAAMVILVAVECFNRHVRVNCVIPGPIDTPFLAGGVQSDPFNKHLKVRGIKNTDPSGRIGKPSEVAAVVAFLLSEDSSYVTGESIACAGPQSASRFL</sequence>
<dbReference type="PANTHER" id="PTHR43943">
    <property type="entry name" value="DEHYDROGENASE/REDUCTASE (SDR FAMILY) MEMBER 4"/>
    <property type="match status" value="1"/>
</dbReference>
<dbReference type="OrthoDB" id="1669814at2759"/>